<proteinExistence type="predicted"/>
<protein>
    <recommendedName>
        <fullName evidence="3">CopG family transcriptional regulator</fullName>
    </recommendedName>
</protein>
<evidence type="ECO:0000313" key="2">
    <source>
        <dbReference type="Proteomes" id="UP000010482"/>
    </source>
</evidence>
<reference evidence="1" key="1">
    <citation type="submission" date="2012-04" db="EMBL/GenBank/DDBJ databases">
        <title>Finished genome of Dactylococcopsis salina PCC 8305.</title>
        <authorList>
            <consortium name="US DOE Joint Genome Institute"/>
            <person name="Gugger M."/>
            <person name="Coursin T."/>
            <person name="Rippka R."/>
            <person name="Tandeau De Marsac N."/>
            <person name="Huntemann M."/>
            <person name="Wei C.-L."/>
            <person name="Han J."/>
            <person name="Detter J.C."/>
            <person name="Han C."/>
            <person name="Tapia R."/>
            <person name="Daligault H."/>
            <person name="Chen A."/>
            <person name="Krypides N."/>
            <person name="Mavromatis K."/>
            <person name="Markowitz V."/>
            <person name="Szeto E."/>
            <person name="Ivanova N."/>
            <person name="Ovchinnikova G."/>
            <person name="Pagani I."/>
            <person name="Pati A."/>
            <person name="Goodwin L."/>
            <person name="Peters L."/>
            <person name="Pitluck S."/>
            <person name="Woyke T."/>
            <person name="Kerfeld C."/>
        </authorList>
    </citation>
    <scope>NUCLEOTIDE SEQUENCE [LARGE SCALE GENOMIC DNA]</scope>
    <source>
        <strain evidence="1">PCC 8305</strain>
    </source>
</reference>
<dbReference type="KEGG" id="dsl:Dacsa_2909"/>
<name>K9YY85_DACS8</name>
<organism evidence="1 2">
    <name type="scientific">Dactylococcopsis salina (strain PCC 8305)</name>
    <name type="common">Myxobactron salinum</name>
    <dbReference type="NCBI Taxonomy" id="13035"/>
    <lineage>
        <taxon>Bacteria</taxon>
        <taxon>Bacillati</taxon>
        <taxon>Cyanobacteriota</taxon>
        <taxon>Cyanophyceae</taxon>
        <taxon>Nodosilineales</taxon>
        <taxon>Cymatolegaceae</taxon>
        <taxon>Dactylococcopsis</taxon>
    </lineage>
</organism>
<accession>K9YY85</accession>
<keyword evidence="2" id="KW-1185">Reference proteome</keyword>
<dbReference type="HOGENOM" id="CLU_2682710_0_0_3"/>
<evidence type="ECO:0000313" key="1">
    <source>
        <dbReference type="EMBL" id="AFZ51462.1"/>
    </source>
</evidence>
<dbReference type="EMBL" id="CP003944">
    <property type="protein sequence ID" value="AFZ51462.1"/>
    <property type="molecule type" value="Genomic_DNA"/>
</dbReference>
<dbReference type="AlphaFoldDB" id="K9YY85"/>
<evidence type="ECO:0008006" key="3">
    <source>
        <dbReference type="Google" id="ProtNLM"/>
    </source>
</evidence>
<dbReference type="RefSeq" id="WP_015230442.1">
    <property type="nucleotide sequence ID" value="NC_019780.1"/>
</dbReference>
<dbReference type="OrthoDB" id="516074at2"/>
<sequence>MEISLTAKAEERLHKIVEHQGQSPSEVIEHALLLLEDYQRWEDEQDVADMEAVKQEIQEEGTIPWETVKANLGR</sequence>
<gene>
    <name evidence="1" type="ORF">Dacsa_2909</name>
</gene>
<dbReference type="Proteomes" id="UP000010482">
    <property type="component" value="Chromosome"/>
</dbReference>